<keyword evidence="10" id="KW-1185">Reference proteome</keyword>
<dbReference type="NCBIfam" id="TIGR00132">
    <property type="entry name" value="gatA"/>
    <property type="match status" value="1"/>
</dbReference>
<dbReference type="GO" id="GO:0030956">
    <property type="term" value="C:glutamyl-tRNA(Gln) amidotransferase complex"/>
    <property type="evidence" value="ECO:0007669"/>
    <property type="project" value="UniProtKB-UniRule"/>
</dbReference>
<dbReference type="PANTHER" id="PTHR11895:SF7">
    <property type="entry name" value="GLUTAMYL-TRNA(GLN) AMIDOTRANSFERASE SUBUNIT A, MITOCHONDRIAL"/>
    <property type="match status" value="1"/>
</dbReference>
<evidence type="ECO:0000256" key="3">
    <source>
        <dbReference type="ARBA" id="ARBA00022741"/>
    </source>
</evidence>
<evidence type="ECO:0000256" key="1">
    <source>
        <dbReference type="ARBA" id="ARBA00008069"/>
    </source>
</evidence>
<comment type="caution">
    <text evidence="9">The sequence shown here is derived from an EMBL/GenBank/DDBJ whole genome shotgun (WGS) entry which is preliminary data.</text>
</comment>
<dbReference type="InterPro" id="IPR023631">
    <property type="entry name" value="Amidase_dom"/>
</dbReference>
<keyword evidence="4 7" id="KW-0067">ATP-binding</keyword>
<comment type="similarity">
    <text evidence="1 7">Belongs to the amidase family. GatA subfamily.</text>
</comment>
<reference evidence="9" key="1">
    <citation type="submission" date="2020-12" db="EMBL/GenBank/DDBJ databases">
        <title>Metabolic potential, ecology and presence of endohyphal bacteria is reflected in genomic diversity of Mucoromycotina.</title>
        <authorList>
            <person name="Muszewska A."/>
            <person name="Okrasinska A."/>
            <person name="Steczkiewicz K."/>
            <person name="Drgas O."/>
            <person name="Orlowska M."/>
            <person name="Perlinska-Lenart U."/>
            <person name="Aleksandrzak-Piekarczyk T."/>
            <person name="Szatraj K."/>
            <person name="Zielenkiewicz U."/>
            <person name="Pilsyk S."/>
            <person name="Malc E."/>
            <person name="Mieczkowski P."/>
            <person name="Kruszewska J.S."/>
            <person name="Biernat P."/>
            <person name="Pawlowska J."/>
        </authorList>
    </citation>
    <scope>NUCLEOTIDE SEQUENCE</scope>
    <source>
        <strain evidence="9">WA0000067209</strain>
    </source>
</reference>
<dbReference type="EC" id="6.3.5.7" evidence="7"/>
<dbReference type="PANTHER" id="PTHR11895">
    <property type="entry name" value="TRANSAMIDASE"/>
    <property type="match status" value="1"/>
</dbReference>
<dbReference type="InterPro" id="IPR020556">
    <property type="entry name" value="Amidase_CS"/>
</dbReference>
<name>A0A8H7UBY8_MORIS</name>
<dbReference type="Gene3D" id="3.90.1300.10">
    <property type="entry name" value="Amidase signature (AS) domain"/>
    <property type="match status" value="1"/>
</dbReference>
<comment type="subcellular location">
    <subcellularLocation>
        <location evidence="7">Mitochondrion</location>
    </subcellularLocation>
</comment>
<comment type="catalytic activity">
    <reaction evidence="6 7">
        <text>L-glutamyl-tRNA(Gln) + L-glutamine + ATP + H2O = L-glutaminyl-tRNA(Gln) + L-glutamate + ADP + phosphate + H(+)</text>
        <dbReference type="Rhea" id="RHEA:17521"/>
        <dbReference type="Rhea" id="RHEA-COMP:9681"/>
        <dbReference type="Rhea" id="RHEA-COMP:9684"/>
        <dbReference type="ChEBI" id="CHEBI:15377"/>
        <dbReference type="ChEBI" id="CHEBI:15378"/>
        <dbReference type="ChEBI" id="CHEBI:29985"/>
        <dbReference type="ChEBI" id="CHEBI:30616"/>
        <dbReference type="ChEBI" id="CHEBI:43474"/>
        <dbReference type="ChEBI" id="CHEBI:58359"/>
        <dbReference type="ChEBI" id="CHEBI:78520"/>
        <dbReference type="ChEBI" id="CHEBI:78521"/>
        <dbReference type="ChEBI" id="CHEBI:456216"/>
        <dbReference type="EC" id="6.3.5.7"/>
    </reaction>
</comment>
<keyword evidence="7" id="KW-0496">Mitochondrion</keyword>
<dbReference type="GO" id="GO:0005524">
    <property type="term" value="F:ATP binding"/>
    <property type="evidence" value="ECO:0007669"/>
    <property type="project" value="UniProtKB-KW"/>
</dbReference>
<evidence type="ECO:0000256" key="7">
    <source>
        <dbReference type="HAMAP-Rule" id="MF_03150"/>
    </source>
</evidence>
<organism evidence="9 10">
    <name type="scientific">Mortierella isabellina</name>
    <name type="common">Filamentous fungus</name>
    <name type="synonym">Umbelopsis isabellina</name>
    <dbReference type="NCBI Taxonomy" id="91625"/>
    <lineage>
        <taxon>Eukaryota</taxon>
        <taxon>Fungi</taxon>
        <taxon>Fungi incertae sedis</taxon>
        <taxon>Mucoromycota</taxon>
        <taxon>Mucoromycotina</taxon>
        <taxon>Umbelopsidomycetes</taxon>
        <taxon>Umbelopsidales</taxon>
        <taxon>Umbelopsidaceae</taxon>
        <taxon>Umbelopsis</taxon>
    </lineage>
</organism>
<dbReference type="Proteomes" id="UP000654370">
    <property type="component" value="Unassembled WGS sequence"/>
</dbReference>
<feature type="active site" description="Charge relay system" evidence="7">
    <location>
        <position position="399"/>
    </location>
</feature>
<evidence type="ECO:0000313" key="9">
    <source>
        <dbReference type="EMBL" id="KAG2179961.1"/>
    </source>
</evidence>
<dbReference type="InterPro" id="IPR004412">
    <property type="entry name" value="GatA"/>
</dbReference>
<dbReference type="AlphaFoldDB" id="A0A8H7UBY8"/>
<evidence type="ECO:0000256" key="2">
    <source>
        <dbReference type="ARBA" id="ARBA00022598"/>
    </source>
</evidence>
<evidence type="ECO:0000313" key="10">
    <source>
        <dbReference type="Proteomes" id="UP000654370"/>
    </source>
</evidence>
<dbReference type="OrthoDB" id="421993at2759"/>
<dbReference type="HAMAP" id="MF_00120">
    <property type="entry name" value="GatA"/>
    <property type="match status" value="1"/>
</dbReference>
<evidence type="ECO:0000256" key="4">
    <source>
        <dbReference type="ARBA" id="ARBA00022840"/>
    </source>
</evidence>
<keyword evidence="2 7" id="KW-0436">Ligase</keyword>
<accession>A0A8H7UBY8</accession>
<proteinExistence type="inferred from homology"/>
<comment type="function">
    <text evidence="7">Allows the formation of correctly charged Gln-tRNA(Gln) through the transamidation of misacylated Glu-tRNA(Gln) in the mitochondria. The reaction takes place in the presence of glutamine and ATP through an activated gamma-phospho-Glu-tRNA(Gln).</text>
</comment>
<sequence>MGNQPSAIQFQPAIDARNDKLEDATHLRYLATEESKFIRESDQEAETARLQGHISAAEEIEKQADIHRLRMHEHNQAAAKAIFLANNPSRDSHVLLTHGLSSNEAIPLVRDHLARLYNIDSIKHIVILTGLDVIPQDVIETFWPAAERAMRDFDVDIQCNKPSDGVIYIRFGDSNGGDSSDNLLSQDFLQSDLPSGRHDDDSPWSGMFTASKSTEDMMNKWSGVAVGAAALFGSAAVAAMLNKLRNTHQVDANDIIKECLGNIKERGKAVNAYISVEDRDYLQQQASEAQTRWLKGQSKSVLDGVPIAIKDNICTERMKTTCGSKMLQDFQSPYDATVIKLLRKAGALIIAKANMDQFGMGSANVYSHFGHVNNPQNTDGHFHLSMESLPSHKRSAGGSSGGSAAAVASDLCFAALGSDTGGSVRLPASYCGVVGFKPSYGRISRRGLVAYANSLDTIGILTKDVADVELLYGILSKYDNQDPTSMLPDLRERIEQEFAQHYDDLDQDSLKGIRIGIPQEYRVQELNESIVNIWEAGIRQLKELGAEIVPISLPHTQYALPAYYILALAEASSNLARFDGMRYGYSDDNQESDLLYADTRTEGFGSEVKRRIMMGTFVLSSGLYEEHFLPAQKLRRLVQQDFNDVFSLPNPLLENAVADLNNMKKVHAILTPSAISTAPSINSSIPEADNPKHHSKIKAVDAFVNDVMTVPASLAGIPAITVPGGVSRVDGWPVGLQLLSQYGDERTLLHIANQFQKSSS</sequence>
<dbReference type="InterPro" id="IPR036928">
    <property type="entry name" value="AS_sf"/>
</dbReference>
<dbReference type="PROSITE" id="PS00571">
    <property type="entry name" value="AMIDASES"/>
    <property type="match status" value="1"/>
</dbReference>
<evidence type="ECO:0000256" key="6">
    <source>
        <dbReference type="ARBA" id="ARBA00047407"/>
    </source>
</evidence>
<keyword evidence="5 7" id="KW-0648">Protein biosynthesis</keyword>
<dbReference type="EMBL" id="JAEPQZ010000006">
    <property type="protein sequence ID" value="KAG2179961.1"/>
    <property type="molecule type" value="Genomic_DNA"/>
</dbReference>
<dbReference type="GO" id="GO:0050567">
    <property type="term" value="F:glutaminyl-tRNA synthase (glutamine-hydrolyzing) activity"/>
    <property type="evidence" value="ECO:0007669"/>
    <property type="project" value="UniProtKB-UniRule"/>
</dbReference>
<dbReference type="SUPFAM" id="SSF75304">
    <property type="entry name" value="Amidase signature (AS) enzymes"/>
    <property type="match status" value="1"/>
</dbReference>
<protein>
    <recommendedName>
        <fullName evidence="7">Glutamyl-tRNA(Gln) amidotransferase subunit A, mitochondrial</fullName>
        <shortName evidence="7">Glu-AdT subunit A</shortName>
        <ecNumber evidence="7">6.3.5.7</ecNumber>
    </recommendedName>
</protein>
<evidence type="ECO:0000259" key="8">
    <source>
        <dbReference type="Pfam" id="PF01425"/>
    </source>
</evidence>
<feature type="active site" description="Acyl-ester intermediate" evidence="7">
    <location>
        <position position="423"/>
    </location>
</feature>
<feature type="domain" description="Amidase" evidence="8">
    <location>
        <begin position="254"/>
        <end position="749"/>
    </location>
</feature>
<gene>
    <name evidence="9" type="ORF">INT43_003748</name>
</gene>
<dbReference type="GO" id="GO:0032543">
    <property type="term" value="P:mitochondrial translation"/>
    <property type="evidence" value="ECO:0007669"/>
    <property type="project" value="UniProtKB-UniRule"/>
</dbReference>
<dbReference type="Pfam" id="PF01425">
    <property type="entry name" value="Amidase"/>
    <property type="match status" value="1"/>
</dbReference>
<comment type="subunit">
    <text evidence="7">Subunit of the heterotrimeric GatCAB amidotransferase (AdT) complex, composed of A, B and C subunits.</text>
</comment>
<dbReference type="GO" id="GO:0070681">
    <property type="term" value="P:glutaminyl-tRNAGln biosynthesis via transamidation"/>
    <property type="evidence" value="ECO:0007669"/>
    <property type="project" value="UniProtKB-UniRule"/>
</dbReference>
<dbReference type="InterPro" id="IPR000120">
    <property type="entry name" value="Amidase"/>
</dbReference>
<evidence type="ECO:0000256" key="5">
    <source>
        <dbReference type="ARBA" id="ARBA00022917"/>
    </source>
</evidence>
<keyword evidence="3 7" id="KW-0547">Nucleotide-binding</keyword>
<feature type="active site" description="Charge relay system" evidence="7">
    <location>
        <position position="310"/>
    </location>
</feature>
<dbReference type="GO" id="GO:0005739">
    <property type="term" value="C:mitochondrion"/>
    <property type="evidence" value="ECO:0007669"/>
    <property type="project" value="UniProtKB-SubCell"/>
</dbReference>